<evidence type="ECO:0000256" key="1">
    <source>
        <dbReference type="SAM" id="Phobius"/>
    </source>
</evidence>
<keyword evidence="1" id="KW-0472">Membrane</keyword>
<feature type="domain" description="Inositolphosphotransferase Aur1/Ipt1" evidence="2">
    <location>
        <begin position="114"/>
        <end position="180"/>
    </location>
</feature>
<organism evidence="3 4">
    <name type="scientific">Candidatus Roizmanbacteria bacterium CG11_big_fil_rev_8_21_14_0_20_37_16</name>
    <dbReference type="NCBI Taxonomy" id="1974857"/>
    <lineage>
        <taxon>Bacteria</taxon>
        <taxon>Candidatus Roizmaniibacteriota</taxon>
    </lineage>
</organism>
<evidence type="ECO:0000259" key="2">
    <source>
        <dbReference type="Pfam" id="PF14378"/>
    </source>
</evidence>
<feature type="transmembrane region" description="Helical" evidence="1">
    <location>
        <begin position="141"/>
        <end position="159"/>
    </location>
</feature>
<dbReference type="SUPFAM" id="SSF48317">
    <property type="entry name" value="Acid phosphatase/Vanadium-dependent haloperoxidase"/>
    <property type="match status" value="1"/>
</dbReference>
<feature type="transmembrane region" description="Helical" evidence="1">
    <location>
        <begin position="38"/>
        <end position="61"/>
    </location>
</feature>
<sequence>MKLILLLILIPLKSLYIPLNKRKSKYYWKLPIDDKIPLIPIFIVPYLLHHLGILLVGIMLWNSKYISPFLLSLIISYSIAVIFWFFVPNGVHRPSLPHTSFFTPLIRKLYVYDGDTNGFPSAHIFVTLLCGHYLSLGYPHLIAYIWTVISTVILSVLFTKQHYVVDIVGGIVVYVVSFYLAGIINYSIVAL</sequence>
<keyword evidence="1" id="KW-1133">Transmembrane helix</keyword>
<dbReference type="Proteomes" id="UP000229497">
    <property type="component" value="Unassembled WGS sequence"/>
</dbReference>
<reference evidence="3 4" key="1">
    <citation type="submission" date="2017-09" db="EMBL/GenBank/DDBJ databases">
        <title>Depth-based differentiation of microbial function through sediment-hosted aquifers and enrichment of novel symbionts in the deep terrestrial subsurface.</title>
        <authorList>
            <person name="Probst A.J."/>
            <person name="Ladd B."/>
            <person name="Jarett J.K."/>
            <person name="Geller-Mcgrath D.E."/>
            <person name="Sieber C.M."/>
            <person name="Emerson J.B."/>
            <person name="Anantharaman K."/>
            <person name="Thomas B.C."/>
            <person name="Malmstrom R."/>
            <person name="Stieglmeier M."/>
            <person name="Klingl A."/>
            <person name="Woyke T."/>
            <person name="Ryan C.M."/>
            <person name="Banfield J.F."/>
        </authorList>
    </citation>
    <scope>NUCLEOTIDE SEQUENCE [LARGE SCALE GENOMIC DNA]</scope>
    <source>
        <strain evidence="3">CG11_big_fil_rev_8_21_14_0_20_37_16</strain>
    </source>
</reference>
<gene>
    <name evidence="3" type="ORF">COV87_00600</name>
</gene>
<dbReference type="AlphaFoldDB" id="A0A2H0KL13"/>
<evidence type="ECO:0000313" key="4">
    <source>
        <dbReference type="Proteomes" id="UP000229497"/>
    </source>
</evidence>
<protein>
    <recommendedName>
        <fullName evidence="2">Inositolphosphotransferase Aur1/Ipt1 domain-containing protein</fullName>
    </recommendedName>
</protein>
<proteinExistence type="predicted"/>
<dbReference type="Pfam" id="PF14378">
    <property type="entry name" value="PAP2_3"/>
    <property type="match status" value="1"/>
</dbReference>
<comment type="caution">
    <text evidence="3">The sequence shown here is derived from an EMBL/GenBank/DDBJ whole genome shotgun (WGS) entry which is preliminary data.</text>
</comment>
<feature type="transmembrane region" description="Helical" evidence="1">
    <location>
        <begin position="68"/>
        <end position="87"/>
    </location>
</feature>
<evidence type="ECO:0000313" key="3">
    <source>
        <dbReference type="EMBL" id="PIQ71935.1"/>
    </source>
</evidence>
<dbReference type="InterPro" id="IPR026841">
    <property type="entry name" value="Aur1/Ipt1"/>
</dbReference>
<keyword evidence="1" id="KW-0812">Transmembrane</keyword>
<dbReference type="EMBL" id="PCVK01000021">
    <property type="protein sequence ID" value="PIQ71935.1"/>
    <property type="molecule type" value="Genomic_DNA"/>
</dbReference>
<accession>A0A2H0KL13</accession>
<name>A0A2H0KL13_9BACT</name>
<feature type="transmembrane region" description="Helical" evidence="1">
    <location>
        <begin position="171"/>
        <end position="189"/>
    </location>
</feature>
<dbReference type="InterPro" id="IPR036938">
    <property type="entry name" value="PAP2/HPO_sf"/>
</dbReference>